<feature type="transmembrane region" description="Helical" evidence="6">
    <location>
        <begin position="349"/>
        <end position="371"/>
    </location>
</feature>
<keyword evidence="3 6" id="KW-0812">Transmembrane</keyword>
<dbReference type="InterPro" id="IPR011701">
    <property type="entry name" value="MFS"/>
</dbReference>
<feature type="transmembrane region" description="Helical" evidence="6">
    <location>
        <begin position="142"/>
        <end position="165"/>
    </location>
</feature>
<dbReference type="Pfam" id="PF07690">
    <property type="entry name" value="MFS_1"/>
    <property type="match status" value="1"/>
</dbReference>
<feature type="transmembrane region" description="Helical" evidence="6">
    <location>
        <begin position="312"/>
        <end position="337"/>
    </location>
</feature>
<dbReference type="InterPro" id="IPR020846">
    <property type="entry name" value="MFS_dom"/>
</dbReference>
<feature type="transmembrane region" description="Helical" evidence="6">
    <location>
        <begin position="441"/>
        <end position="463"/>
    </location>
</feature>
<dbReference type="PANTHER" id="PTHR23505:SF79">
    <property type="entry name" value="PROTEIN SPINSTER"/>
    <property type="match status" value="1"/>
</dbReference>
<accession>A0A381ZMW2</accession>
<dbReference type="EMBL" id="UINC01021820">
    <property type="protein sequence ID" value="SVA90192.1"/>
    <property type="molecule type" value="Genomic_DNA"/>
</dbReference>
<evidence type="ECO:0000256" key="6">
    <source>
        <dbReference type="SAM" id="Phobius"/>
    </source>
</evidence>
<organism evidence="8">
    <name type="scientific">marine metagenome</name>
    <dbReference type="NCBI Taxonomy" id="408172"/>
    <lineage>
        <taxon>unclassified sequences</taxon>
        <taxon>metagenomes</taxon>
        <taxon>ecological metagenomes</taxon>
    </lineage>
</organism>
<evidence type="ECO:0000256" key="5">
    <source>
        <dbReference type="ARBA" id="ARBA00023136"/>
    </source>
</evidence>
<dbReference type="AlphaFoldDB" id="A0A381ZMW2"/>
<evidence type="ECO:0000256" key="4">
    <source>
        <dbReference type="ARBA" id="ARBA00022989"/>
    </source>
</evidence>
<dbReference type="PANTHER" id="PTHR23505">
    <property type="entry name" value="SPINSTER"/>
    <property type="match status" value="1"/>
</dbReference>
<keyword evidence="2" id="KW-0813">Transport</keyword>
<comment type="subcellular location">
    <subcellularLocation>
        <location evidence="1">Membrane</location>
        <topology evidence="1">Multi-pass membrane protein</topology>
    </subcellularLocation>
</comment>
<name>A0A381ZMW2_9ZZZZ</name>
<feature type="transmembrane region" description="Helical" evidence="6">
    <location>
        <begin position="408"/>
        <end position="429"/>
    </location>
</feature>
<feature type="transmembrane region" description="Helical" evidence="6">
    <location>
        <begin position="483"/>
        <end position="506"/>
    </location>
</feature>
<feature type="transmembrane region" description="Helical" evidence="6">
    <location>
        <begin position="251"/>
        <end position="269"/>
    </location>
</feature>
<evidence type="ECO:0000256" key="2">
    <source>
        <dbReference type="ARBA" id="ARBA00022448"/>
    </source>
</evidence>
<dbReference type="SUPFAM" id="SSF103473">
    <property type="entry name" value="MFS general substrate transporter"/>
    <property type="match status" value="1"/>
</dbReference>
<dbReference type="GO" id="GO:0016020">
    <property type="term" value="C:membrane"/>
    <property type="evidence" value="ECO:0007669"/>
    <property type="project" value="UniProtKB-SubCell"/>
</dbReference>
<evidence type="ECO:0000256" key="3">
    <source>
        <dbReference type="ARBA" id="ARBA00022692"/>
    </source>
</evidence>
<dbReference type="PROSITE" id="PS50850">
    <property type="entry name" value="MFS"/>
    <property type="match status" value="1"/>
</dbReference>
<feature type="transmembrane region" description="Helical" evidence="6">
    <location>
        <begin position="275"/>
        <end position="292"/>
    </location>
</feature>
<evidence type="ECO:0000259" key="7">
    <source>
        <dbReference type="PROSITE" id="PS50850"/>
    </source>
</evidence>
<keyword evidence="4 6" id="KW-1133">Transmembrane helix</keyword>
<evidence type="ECO:0000313" key="8">
    <source>
        <dbReference type="EMBL" id="SVA90192.1"/>
    </source>
</evidence>
<gene>
    <name evidence="8" type="ORF">METZ01_LOCUS143046</name>
</gene>
<feature type="transmembrane region" description="Helical" evidence="6">
    <location>
        <begin position="185"/>
        <end position="204"/>
    </location>
</feature>
<proteinExistence type="predicted"/>
<evidence type="ECO:0000256" key="1">
    <source>
        <dbReference type="ARBA" id="ARBA00004141"/>
    </source>
</evidence>
<dbReference type="InterPro" id="IPR036259">
    <property type="entry name" value="MFS_trans_sf"/>
</dbReference>
<keyword evidence="5 6" id="KW-0472">Membrane</keyword>
<dbReference type="CDD" id="cd17328">
    <property type="entry name" value="MFS_spinster_like"/>
    <property type="match status" value="1"/>
</dbReference>
<reference evidence="8" key="1">
    <citation type="submission" date="2018-05" db="EMBL/GenBank/DDBJ databases">
        <authorList>
            <person name="Lanie J.A."/>
            <person name="Ng W.-L."/>
            <person name="Kazmierczak K.M."/>
            <person name="Andrzejewski T.M."/>
            <person name="Davidsen T.M."/>
            <person name="Wayne K.J."/>
            <person name="Tettelin H."/>
            <person name="Glass J.I."/>
            <person name="Rusch D."/>
            <person name="Podicherti R."/>
            <person name="Tsui H.-C.T."/>
            <person name="Winkler M.E."/>
        </authorList>
    </citation>
    <scope>NUCLEOTIDE SEQUENCE</scope>
</reference>
<dbReference type="GO" id="GO:0022857">
    <property type="term" value="F:transmembrane transporter activity"/>
    <property type="evidence" value="ECO:0007669"/>
    <property type="project" value="InterPro"/>
</dbReference>
<dbReference type="InterPro" id="IPR044770">
    <property type="entry name" value="MFS_spinster-like"/>
</dbReference>
<feature type="transmembrane region" description="Helical" evidence="6">
    <location>
        <begin position="383"/>
        <end position="402"/>
    </location>
</feature>
<protein>
    <recommendedName>
        <fullName evidence="7">Major facilitator superfamily (MFS) profile domain-containing protein</fullName>
    </recommendedName>
</protein>
<feature type="transmembrane region" description="Helical" evidence="6">
    <location>
        <begin position="55"/>
        <end position="72"/>
    </location>
</feature>
<sequence length="525" mass="57323">MNQNNYPEIGGKSAKKALVLLVIVYIFNFVDRQILSVLAEDIKADLSISDSDLGFLFGTAFAVFYSIFGIPLGKLADVWSRKNLLSLGLASWSIMTALSGTAKTFTALSVYRFGVGIGESSASPASYSILSDYFSPKVRSTILSIYSSGVYLGAGIGLFLGGWILQLWTNAFPEPSNAPFGLKGWQAAFMLVGLPGVVLAFFTWNIEEPKRGASEGIETPEEPHPFKMMMKEFIGVSPFGLLYSQKPFKPLIKNILIGLLIFIICQQLTVVTGDLVQWTAFGLGAYFLACWIQSLQIREPATYEMIFGSRAFIFSTIGFPFISFVTYSMAAFGPAFYMRNHGINEGEVATILGLMTAFFGTVGVISGGVIGDKLREKYVNGRLYVGFGVILIAIPSGIAFLYEENLYLSYFYYAFFQVSTPMWVGIAPATASDLVMPRMRGIATAFYILMVSMLGLALGPYSVGKLSDIYFANGFSEAEALRTALALGLSVLVISAVALIGACYYLPKEEKTRLERAKLLGEKID</sequence>
<dbReference type="Gene3D" id="1.20.1250.20">
    <property type="entry name" value="MFS general substrate transporter like domains"/>
    <property type="match status" value="2"/>
</dbReference>
<feature type="domain" description="Major facilitator superfamily (MFS) profile" evidence="7">
    <location>
        <begin position="17"/>
        <end position="513"/>
    </location>
</feature>